<name>A0A645A3R3_9ZZZZ</name>
<evidence type="ECO:0000313" key="1">
    <source>
        <dbReference type="EMBL" id="MPM47682.1"/>
    </source>
</evidence>
<proteinExistence type="predicted"/>
<dbReference type="AlphaFoldDB" id="A0A645A3R3"/>
<protein>
    <submittedName>
        <fullName evidence="1">Uncharacterized protein</fullName>
    </submittedName>
</protein>
<dbReference type="EMBL" id="VSSQ01011774">
    <property type="protein sequence ID" value="MPM47682.1"/>
    <property type="molecule type" value="Genomic_DNA"/>
</dbReference>
<gene>
    <name evidence="1" type="ORF">SDC9_94394</name>
</gene>
<organism evidence="1">
    <name type="scientific">bioreactor metagenome</name>
    <dbReference type="NCBI Taxonomy" id="1076179"/>
    <lineage>
        <taxon>unclassified sequences</taxon>
        <taxon>metagenomes</taxon>
        <taxon>ecological metagenomes</taxon>
    </lineage>
</organism>
<comment type="caution">
    <text evidence="1">The sequence shown here is derived from an EMBL/GenBank/DDBJ whole genome shotgun (WGS) entry which is preliminary data.</text>
</comment>
<accession>A0A645A3R3</accession>
<reference evidence="1" key="1">
    <citation type="submission" date="2019-08" db="EMBL/GenBank/DDBJ databases">
        <authorList>
            <person name="Kucharzyk K."/>
            <person name="Murdoch R.W."/>
            <person name="Higgins S."/>
            <person name="Loffler F."/>
        </authorList>
    </citation>
    <scope>NUCLEOTIDE SEQUENCE</scope>
</reference>
<sequence length="31" mass="3382">MGLALANLVDEQVEDQLKGVVKGSILEFLDH</sequence>